<dbReference type="AlphaFoldDB" id="A0A2I6S7V3"/>
<feature type="signal peptide" evidence="1">
    <location>
        <begin position="1"/>
        <end position="20"/>
    </location>
</feature>
<name>A0A2I6S7V3_9RHOO</name>
<evidence type="ECO:0000256" key="1">
    <source>
        <dbReference type="SAM" id="SignalP"/>
    </source>
</evidence>
<dbReference type="Proteomes" id="UP000242205">
    <property type="component" value="Chromosome"/>
</dbReference>
<gene>
    <name evidence="2" type="ORF">C0099_10670</name>
</gene>
<dbReference type="OrthoDB" id="5297272at2"/>
<dbReference type="KEGG" id="atw:C0099_10670"/>
<evidence type="ECO:0000313" key="3">
    <source>
        <dbReference type="Proteomes" id="UP000242205"/>
    </source>
</evidence>
<accession>A0A2I6S7V3</accession>
<reference evidence="2 3" key="1">
    <citation type="submission" date="2018-01" db="EMBL/GenBank/DDBJ databases">
        <authorList>
            <person name="Fu G.-Y."/>
        </authorList>
    </citation>
    <scope>NUCLEOTIDE SEQUENCE [LARGE SCALE GENOMIC DNA]</scope>
    <source>
        <strain evidence="2 3">SY39</strain>
    </source>
</reference>
<feature type="chain" id="PRO_5014374615" description="C-type lysozyme inhibitor domain-containing protein" evidence="1">
    <location>
        <begin position="21"/>
        <end position="118"/>
    </location>
</feature>
<keyword evidence="1" id="KW-0732">Signal</keyword>
<organism evidence="2 3">
    <name type="scientific">Pseudazoarcus pumilus</name>
    <dbReference type="NCBI Taxonomy" id="2067960"/>
    <lineage>
        <taxon>Bacteria</taxon>
        <taxon>Pseudomonadati</taxon>
        <taxon>Pseudomonadota</taxon>
        <taxon>Betaproteobacteria</taxon>
        <taxon>Rhodocyclales</taxon>
        <taxon>Zoogloeaceae</taxon>
        <taxon>Pseudazoarcus</taxon>
    </lineage>
</organism>
<proteinExistence type="predicted"/>
<dbReference type="RefSeq" id="WP_102247395.1">
    <property type="nucleotide sequence ID" value="NZ_CP025682.1"/>
</dbReference>
<evidence type="ECO:0008006" key="4">
    <source>
        <dbReference type="Google" id="ProtNLM"/>
    </source>
</evidence>
<dbReference type="EMBL" id="CP025682">
    <property type="protein sequence ID" value="AUN95346.1"/>
    <property type="molecule type" value="Genomic_DNA"/>
</dbReference>
<evidence type="ECO:0000313" key="2">
    <source>
        <dbReference type="EMBL" id="AUN95346.1"/>
    </source>
</evidence>
<keyword evidence="3" id="KW-1185">Reference proteome</keyword>
<sequence>MRNYLTVLIALTACPALAFAAPATQADNRMQLSFELASGDYHCAFGQRIDVRRDARSANMLDIGWKGRRYQLERDLSYSGLPRYEDSRSGLVWIDLPWKAVLLDGRTQKPLANDCKTV</sequence>
<protein>
    <recommendedName>
        <fullName evidence="4">C-type lysozyme inhibitor domain-containing protein</fullName>
    </recommendedName>
</protein>